<feature type="region of interest" description="Disordered" evidence="1">
    <location>
        <begin position="28"/>
        <end position="58"/>
    </location>
</feature>
<dbReference type="OrthoDB" id="2277550at2759"/>
<dbReference type="EMBL" id="LUGH01000754">
    <property type="protein sequence ID" value="OBZ82940.1"/>
    <property type="molecule type" value="Genomic_DNA"/>
</dbReference>
<accession>A0A1C7N1H5</accession>
<feature type="compositionally biased region" description="Basic and acidic residues" evidence="1">
    <location>
        <begin position="34"/>
        <end position="48"/>
    </location>
</feature>
<evidence type="ECO:0000313" key="3">
    <source>
        <dbReference type="Proteomes" id="UP000093000"/>
    </source>
</evidence>
<evidence type="ECO:0000313" key="2">
    <source>
        <dbReference type="EMBL" id="OBZ82940.1"/>
    </source>
</evidence>
<keyword evidence="3" id="KW-1185">Reference proteome</keyword>
<gene>
    <name evidence="2" type="ORF">A0J61_09011</name>
</gene>
<dbReference type="AlphaFoldDB" id="A0A1C7N1H5"/>
<dbReference type="InParanoid" id="A0A1C7N1H5"/>
<dbReference type="Proteomes" id="UP000093000">
    <property type="component" value="Unassembled WGS sequence"/>
</dbReference>
<name>A0A1C7N1H5_9FUNG</name>
<sequence length="118" mass="13437">MEPTQVHIPFLSQDERICLNTAATYSQARRRSSHLLEQESSRQIEDKQRSRHQHPPLSFLWKRRGSSVSASTTSSAGSAADYTCLDECQSPKAKELESLIFDQPQRTVRMSLTPRYAV</sequence>
<evidence type="ECO:0000256" key="1">
    <source>
        <dbReference type="SAM" id="MobiDB-lite"/>
    </source>
</evidence>
<comment type="caution">
    <text evidence="2">The sequence shown here is derived from an EMBL/GenBank/DDBJ whole genome shotgun (WGS) entry which is preliminary data.</text>
</comment>
<protein>
    <submittedName>
        <fullName evidence="2">Uncharacterized protein</fullName>
    </submittedName>
</protein>
<proteinExistence type="predicted"/>
<reference evidence="2 3" key="1">
    <citation type="submission" date="2016-03" db="EMBL/GenBank/DDBJ databases">
        <title>Choanephora cucurbitarum.</title>
        <authorList>
            <person name="Min B."/>
            <person name="Park H."/>
            <person name="Park J.-H."/>
            <person name="Shin H.-D."/>
            <person name="Choi I.-G."/>
        </authorList>
    </citation>
    <scope>NUCLEOTIDE SEQUENCE [LARGE SCALE GENOMIC DNA]</scope>
    <source>
        <strain evidence="2 3">KUS-F28377</strain>
    </source>
</reference>
<organism evidence="2 3">
    <name type="scientific">Choanephora cucurbitarum</name>
    <dbReference type="NCBI Taxonomy" id="101091"/>
    <lineage>
        <taxon>Eukaryota</taxon>
        <taxon>Fungi</taxon>
        <taxon>Fungi incertae sedis</taxon>
        <taxon>Mucoromycota</taxon>
        <taxon>Mucoromycotina</taxon>
        <taxon>Mucoromycetes</taxon>
        <taxon>Mucorales</taxon>
        <taxon>Mucorineae</taxon>
        <taxon>Choanephoraceae</taxon>
        <taxon>Choanephoroideae</taxon>
        <taxon>Choanephora</taxon>
    </lineage>
</organism>